<dbReference type="Proteomes" id="UP000198854">
    <property type="component" value="Unassembled WGS sequence"/>
</dbReference>
<evidence type="ECO:0000313" key="1">
    <source>
        <dbReference type="EMBL" id="SDH61145.1"/>
    </source>
</evidence>
<evidence type="ECO:0000313" key="2">
    <source>
        <dbReference type="Proteomes" id="UP000198854"/>
    </source>
</evidence>
<gene>
    <name evidence="1" type="ORF">SAMN04488136_12168</name>
</gene>
<name>A0A1G8DU60_9VIBR</name>
<keyword evidence="2" id="KW-1185">Reference proteome</keyword>
<proteinExistence type="predicted"/>
<dbReference type="EMBL" id="FNDD01000021">
    <property type="protein sequence ID" value="SDH61145.1"/>
    <property type="molecule type" value="Genomic_DNA"/>
</dbReference>
<dbReference type="STRING" id="861298.SAMN04488136_12168"/>
<reference evidence="1 2" key="1">
    <citation type="submission" date="2016-10" db="EMBL/GenBank/DDBJ databases">
        <authorList>
            <person name="de Groot N.N."/>
        </authorList>
    </citation>
    <scope>NUCLEOTIDE SEQUENCE [LARGE SCALE GENOMIC DNA]</scope>
    <source>
        <strain evidence="1 2">CGMCC 1.10228</strain>
    </source>
</reference>
<accession>A0A1G8DU60</accession>
<sequence length="336" mass="39097">MLAFFLFLFSLKTSANESLDDFTIRLNGSEAIVKASEKNGIYYILNEKDEADYSLGNNSEIYPLENNKSKYESVKNSVRYHIYSQSLKNGSFYPVAQNEELELTIDNNKKLGNVILVETNEEDNGAYNFLLIYAFDDEVKRIKLKDILYIENLSEKYDYARMVYSVGKIKKNGILFFDGYDRLSMSKFIVDELYGSKRNLLLDLINTPPGIDVKDFNIKSLCGTDEKIEFSCQLDNGKFVSYCGNDNNEMTYNYGDFHKPEIHKIIKSLTNEKHSDDYYNYQSSYFNLGDYKYILKQKSFKEGGKYDPVQNDLIVKQKNSEVFNHRCINTSKYYQN</sequence>
<protein>
    <submittedName>
        <fullName evidence="1">Uncharacterized protein</fullName>
    </submittedName>
</protein>
<organism evidence="1 2">
    <name type="scientific">Vibrio xiamenensis</name>
    <dbReference type="NCBI Taxonomy" id="861298"/>
    <lineage>
        <taxon>Bacteria</taxon>
        <taxon>Pseudomonadati</taxon>
        <taxon>Pseudomonadota</taxon>
        <taxon>Gammaproteobacteria</taxon>
        <taxon>Vibrionales</taxon>
        <taxon>Vibrionaceae</taxon>
        <taxon>Vibrio</taxon>
    </lineage>
</organism>
<dbReference type="AlphaFoldDB" id="A0A1G8DU60"/>